<evidence type="ECO:0000259" key="1">
    <source>
        <dbReference type="Pfam" id="PF14534"/>
    </source>
</evidence>
<dbReference type="STRING" id="536979.SAMN04488055_0931"/>
<evidence type="ECO:0000313" key="3">
    <source>
        <dbReference type="Proteomes" id="UP000185003"/>
    </source>
</evidence>
<evidence type="ECO:0000313" key="2">
    <source>
        <dbReference type="EMBL" id="SIN72155.1"/>
    </source>
</evidence>
<dbReference type="RefSeq" id="WP_074238125.1">
    <property type="nucleotide sequence ID" value="NZ_FSRA01000001.1"/>
</dbReference>
<organism evidence="2 3">
    <name type="scientific">Chitinophaga niabensis</name>
    <dbReference type="NCBI Taxonomy" id="536979"/>
    <lineage>
        <taxon>Bacteria</taxon>
        <taxon>Pseudomonadati</taxon>
        <taxon>Bacteroidota</taxon>
        <taxon>Chitinophagia</taxon>
        <taxon>Chitinophagales</taxon>
        <taxon>Chitinophagaceae</taxon>
        <taxon>Chitinophaga</taxon>
    </lineage>
</organism>
<keyword evidence="3" id="KW-1185">Reference proteome</keyword>
<dbReference type="InterPro" id="IPR032710">
    <property type="entry name" value="NTF2-like_dom_sf"/>
</dbReference>
<name>A0A1N6DN02_9BACT</name>
<dbReference type="OrthoDB" id="5383110at2"/>
<dbReference type="Gene3D" id="3.10.450.50">
    <property type="match status" value="1"/>
</dbReference>
<proteinExistence type="predicted"/>
<dbReference type="InterPro" id="IPR027843">
    <property type="entry name" value="DUF4440"/>
</dbReference>
<dbReference type="Proteomes" id="UP000185003">
    <property type="component" value="Unassembled WGS sequence"/>
</dbReference>
<protein>
    <recommendedName>
        <fullName evidence="1">DUF4440 domain-containing protein</fullName>
    </recommendedName>
</protein>
<dbReference type="Pfam" id="PF14534">
    <property type="entry name" value="DUF4440"/>
    <property type="match status" value="1"/>
</dbReference>
<sequence length="145" mass="15650">MKNFLTLIMFSSFLNVAEAQTKDEAAVAQAVESLRKAMIDADKASLEKITAPTLSYGHSGGNIEDQATFIGNISSGKSDFVTMDLSAQTITVTGQTAIVRHTLSAQTNDNGKAGTVNLYVMLVWGKEGKQWKLIGRQAVKIPEKK</sequence>
<accession>A0A1N6DN02</accession>
<feature type="domain" description="DUF4440" evidence="1">
    <location>
        <begin position="28"/>
        <end position="133"/>
    </location>
</feature>
<gene>
    <name evidence="2" type="ORF">SAMN04488055_0931</name>
</gene>
<dbReference type="EMBL" id="FSRA01000001">
    <property type="protein sequence ID" value="SIN72155.1"/>
    <property type="molecule type" value="Genomic_DNA"/>
</dbReference>
<reference evidence="2 3" key="1">
    <citation type="submission" date="2016-11" db="EMBL/GenBank/DDBJ databases">
        <authorList>
            <person name="Jaros S."/>
            <person name="Januszkiewicz K."/>
            <person name="Wedrychowicz H."/>
        </authorList>
    </citation>
    <scope>NUCLEOTIDE SEQUENCE [LARGE SCALE GENOMIC DNA]</scope>
    <source>
        <strain evidence="2 3">DSM 24787</strain>
    </source>
</reference>
<dbReference type="SUPFAM" id="SSF54427">
    <property type="entry name" value="NTF2-like"/>
    <property type="match status" value="1"/>
</dbReference>
<dbReference type="AlphaFoldDB" id="A0A1N6DN02"/>